<comment type="caution">
    <text evidence="2">The sequence shown here is derived from an EMBL/GenBank/DDBJ whole genome shotgun (WGS) entry which is preliminary data.</text>
</comment>
<organism evidence="2 3">
    <name type="scientific">Rhizoclosmatium globosum</name>
    <dbReference type="NCBI Taxonomy" id="329046"/>
    <lineage>
        <taxon>Eukaryota</taxon>
        <taxon>Fungi</taxon>
        <taxon>Fungi incertae sedis</taxon>
        <taxon>Chytridiomycota</taxon>
        <taxon>Chytridiomycota incertae sedis</taxon>
        <taxon>Chytridiomycetes</taxon>
        <taxon>Chytridiales</taxon>
        <taxon>Chytriomycetaceae</taxon>
        <taxon>Rhizoclosmatium</taxon>
    </lineage>
</organism>
<feature type="region of interest" description="Disordered" evidence="1">
    <location>
        <begin position="200"/>
        <end position="219"/>
    </location>
</feature>
<feature type="region of interest" description="Disordered" evidence="1">
    <location>
        <begin position="142"/>
        <end position="171"/>
    </location>
</feature>
<keyword evidence="3" id="KW-1185">Reference proteome</keyword>
<dbReference type="AlphaFoldDB" id="A0A1Y2CJQ8"/>
<dbReference type="Proteomes" id="UP000193642">
    <property type="component" value="Unassembled WGS sequence"/>
</dbReference>
<dbReference type="OrthoDB" id="10343917at2759"/>
<feature type="region of interest" description="Disordered" evidence="1">
    <location>
        <begin position="307"/>
        <end position="358"/>
    </location>
</feature>
<evidence type="ECO:0000313" key="3">
    <source>
        <dbReference type="Proteomes" id="UP000193642"/>
    </source>
</evidence>
<evidence type="ECO:0000313" key="2">
    <source>
        <dbReference type="EMBL" id="ORY47240.1"/>
    </source>
</evidence>
<feature type="compositionally biased region" description="Low complexity" evidence="1">
    <location>
        <begin position="158"/>
        <end position="171"/>
    </location>
</feature>
<dbReference type="EMBL" id="MCGO01000014">
    <property type="protein sequence ID" value="ORY47240.1"/>
    <property type="molecule type" value="Genomic_DNA"/>
</dbReference>
<reference evidence="2 3" key="1">
    <citation type="submission" date="2016-07" db="EMBL/GenBank/DDBJ databases">
        <title>Pervasive Adenine N6-methylation of Active Genes in Fungi.</title>
        <authorList>
            <consortium name="DOE Joint Genome Institute"/>
            <person name="Mondo S.J."/>
            <person name="Dannebaum R.O."/>
            <person name="Kuo R.C."/>
            <person name="Labutti K."/>
            <person name="Haridas S."/>
            <person name="Kuo A."/>
            <person name="Salamov A."/>
            <person name="Ahrendt S.R."/>
            <person name="Lipzen A."/>
            <person name="Sullivan W."/>
            <person name="Andreopoulos W.B."/>
            <person name="Clum A."/>
            <person name="Lindquist E."/>
            <person name="Daum C."/>
            <person name="Ramamoorthy G.K."/>
            <person name="Gryganskyi A."/>
            <person name="Culley D."/>
            <person name="Magnuson J.K."/>
            <person name="James T.Y."/>
            <person name="O'Malley M.A."/>
            <person name="Stajich J.E."/>
            <person name="Spatafora J.W."/>
            <person name="Visel A."/>
            <person name="Grigoriev I.V."/>
        </authorList>
    </citation>
    <scope>NUCLEOTIDE SEQUENCE [LARGE SCALE GENOMIC DNA]</scope>
    <source>
        <strain evidence="2 3">JEL800</strain>
    </source>
</reference>
<feature type="compositionally biased region" description="Acidic residues" evidence="1">
    <location>
        <begin position="349"/>
        <end position="358"/>
    </location>
</feature>
<gene>
    <name evidence="2" type="ORF">BCR33DRAFT_715000</name>
</gene>
<feature type="compositionally biased region" description="Acidic residues" evidence="1">
    <location>
        <begin position="324"/>
        <end position="333"/>
    </location>
</feature>
<name>A0A1Y2CJQ8_9FUNG</name>
<proteinExistence type="predicted"/>
<sequence length="358" mass="37802">MAGTPEDLFLKLEEKELRRYVPGDAAAYKSILEKQKRGESIGCGGRLIGASAVIAASTSLRDSQFWTPYSASTASIKVPSDFDLNVPAIAIQKISPTPTTPVKRMLVMGLEKSDDALLCANAGCCNGIEPDHICAMSPIPSPPNSSTFHRRNQSTQLPSTTTTVTPSKPSKTVKFTSARHVSFASEVEIQFCATCLDSTTTTSSPPHHPSKPLQHPMEPAGHPGDGFAGAMGRMRSVGGELNSPESRGVSSRGGESNSVFACIVGVFAVCFGRGDGIDEIVDDDATLVTTPLLGTPQVSYGSVHAAADGEESKNGGGGHFEGLFESDEDSEDDVWLKGGSPNALKWSDDESSDDDFLF</sequence>
<evidence type="ECO:0000256" key="1">
    <source>
        <dbReference type="SAM" id="MobiDB-lite"/>
    </source>
</evidence>
<accession>A0A1Y2CJQ8</accession>
<protein>
    <submittedName>
        <fullName evidence="2">Uncharacterized protein</fullName>
    </submittedName>
</protein>